<feature type="signal peptide" evidence="1">
    <location>
        <begin position="1"/>
        <end position="27"/>
    </location>
</feature>
<evidence type="ECO:0000313" key="2">
    <source>
        <dbReference type="Ensembl" id="ENSLLTP00000016386.1"/>
    </source>
</evidence>
<dbReference type="Gene3D" id="2.100.10.20">
    <property type="entry name" value="Vitelline membrane outer layer protein I (VOMI)"/>
    <property type="match status" value="1"/>
</dbReference>
<dbReference type="GeneTree" id="ENSGT00960000189669"/>
<dbReference type="Ensembl" id="ENSLLTT00000017007.1">
    <property type="protein sequence ID" value="ENSLLTP00000016386.1"/>
    <property type="gene ID" value="ENSLLTG00000012514.1"/>
</dbReference>
<accession>A0A8C5SCN3</accession>
<organism evidence="2 3">
    <name type="scientific">Laticauda laticaudata</name>
    <name type="common">Blue-ringed sea krait</name>
    <name type="synonym">Blue-lipped sea krait</name>
    <dbReference type="NCBI Taxonomy" id="8630"/>
    <lineage>
        <taxon>Eukaryota</taxon>
        <taxon>Metazoa</taxon>
        <taxon>Chordata</taxon>
        <taxon>Craniata</taxon>
        <taxon>Vertebrata</taxon>
        <taxon>Euteleostomi</taxon>
        <taxon>Lepidosauria</taxon>
        <taxon>Squamata</taxon>
        <taxon>Bifurcata</taxon>
        <taxon>Unidentata</taxon>
        <taxon>Episquamata</taxon>
        <taxon>Toxicofera</taxon>
        <taxon>Serpentes</taxon>
        <taxon>Colubroidea</taxon>
        <taxon>Elapidae</taxon>
        <taxon>Laticaudinae</taxon>
        <taxon>Laticauda</taxon>
    </lineage>
</organism>
<evidence type="ECO:0008006" key="4">
    <source>
        <dbReference type="Google" id="ProtNLM"/>
    </source>
</evidence>
<protein>
    <recommendedName>
        <fullName evidence="4">Vitelline membrane outer layer protein 1 homolog</fullName>
    </recommendedName>
</protein>
<keyword evidence="1" id="KW-0732">Signal</keyword>
<keyword evidence="3" id="KW-1185">Reference proteome</keyword>
<feature type="chain" id="PRO_5034497163" description="Vitelline membrane outer layer protein 1 homolog" evidence="1">
    <location>
        <begin position="28"/>
        <end position="84"/>
    </location>
</feature>
<dbReference type="Pfam" id="PF03762">
    <property type="entry name" value="VOMI"/>
    <property type="match status" value="1"/>
</dbReference>
<sequence length="84" mass="9358">NLCVQGQSLLHTTLLLTISCCLWNTEAQNYKYVLTIPNGGPWGAWGSSEFCPEGYLVSFSLRVEPPQGKERNKCGGRNLKHCKD</sequence>
<evidence type="ECO:0000313" key="3">
    <source>
        <dbReference type="Proteomes" id="UP000694406"/>
    </source>
</evidence>
<dbReference type="Proteomes" id="UP000694406">
    <property type="component" value="Unplaced"/>
</dbReference>
<proteinExistence type="predicted"/>
<dbReference type="SUPFAM" id="SSF51092">
    <property type="entry name" value="Vitelline membrane outer protein-I (VMO-I)"/>
    <property type="match status" value="1"/>
</dbReference>
<reference evidence="2" key="1">
    <citation type="submission" date="2025-08" db="UniProtKB">
        <authorList>
            <consortium name="Ensembl"/>
        </authorList>
    </citation>
    <scope>IDENTIFICATION</scope>
</reference>
<dbReference type="InterPro" id="IPR036706">
    <property type="entry name" value="VOMI_sf"/>
</dbReference>
<dbReference type="InterPro" id="IPR005515">
    <property type="entry name" value="VOMI"/>
</dbReference>
<evidence type="ECO:0000256" key="1">
    <source>
        <dbReference type="SAM" id="SignalP"/>
    </source>
</evidence>
<dbReference type="AlphaFoldDB" id="A0A8C5SCN3"/>
<reference evidence="2" key="2">
    <citation type="submission" date="2025-09" db="UniProtKB">
        <authorList>
            <consortium name="Ensembl"/>
        </authorList>
    </citation>
    <scope>IDENTIFICATION</scope>
</reference>
<name>A0A8C5SCN3_LATLA</name>